<feature type="domain" description="Heterokaryon incompatibility" evidence="1">
    <location>
        <begin position="78"/>
        <end position="230"/>
    </location>
</feature>
<organism evidence="2 3">
    <name type="scientific">Sordaria brevicollis</name>
    <dbReference type="NCBI Taxonomy" id="83679"/>
    <lineage>
        <taxon>Eukaryota</taxon>
        <taxon>Fungi</taxon>
        <taxon>Dikarya</taxon>
        <taxon>Ascomycota</taxon>
        <taxon>Pezizomycotina</taxon>
        <taxon>Sordariomycetes</taxon>
        <taxon>Sordariomycetidae</taxon>
        <taxon>Sordariales</taxon>
        <taxon>Sordariaceae</taxon>
        <taxon>Sordaria</taxon>
    </lineage>
</organism>
<proteinExistence type="predicted"/>
<dbReference type="Pfam" id="PF06985">
    <property type="entry name" value="HET"/>
    <property type="match status" value="1"/>
</dbReference>
<name>A0AAE0NVS8_SORBR</name>
<evidence type="ECO:0000259" key="1">
    <source>
        <dbReference type="Pfam" id="PF06985"/>
    </source>
</evidence>
<accession>A0AAE0NVS8</accession>
<keyword evidence="3" id="KW-1185">Reference proteome</keyword>
<protein>
    <submittedName>
        <fullName evidence="2">Heterokaryon incompatibility protein-domain-containing protein</fullName>
    </submittedName>
</protein>
<sequence length="596" mass="67893">SPSTATSSGSQESLETARLWLSDCLRNHPECRRQSPSQDKPSSSSLPTRLIYVGEKHGQLAPQLILTASSTTSDGTTYLTLSHSWSITMRGNSLKLTTRNIQQLQERIPLESLPRTFQDAMDMTRRLGYQYIWIDSLCIIQDSKEDWEREAITMSDVYGNSTCTIAALGTNAQDCCYGSRNPLSFLPCRISTPSSSIPVYAVDARLSWDFDYVSDKSHSALFHRGWIMQERLLSSRVIYTGQHQLYWECCQHKTNEFFSFAFGLGPTMRQSPKLTFHALCDSRYLPMNRPGLADPLNNSLDCDMLELYSLWASLLESYTQMQLSRQTDRLIALTGIARAVQNNRGWAYAAGIWQEFWPLDLLWHKKFEVDPLEGPKETKYLTQSGLNAPSWSWATTNEPKDFFGNFRRDGMWYETAWWPLKATPKWPPLPKGPRRPVPKSAAESQIRTFYLAQCLVFPSPPSSTQHDTTTSEQMMTLGVKGWVRKETVVRRNGYQGPEWSVMLETQPETDDRSPGMPDFGNLRLSWDEEPTAHEEVYLLTLIFWPTMDVQQHAGLILTPGAYNSFTVSDFRRSRQARRCRSLLQAGGYLLGTPEVG</sequence>
<gene>
    <name evidence="2" type="ORF">B0T20DRAFT_490813</name>
</gene>
<dbReference type="PANTHER" id="PTHR33112:SF8">
    <property type="entry name" value="HETEROKARYON INCOMPATIBILITY DOMAIN-CONTAINING PROTEIN"/>
    <property type="match status" value="1"/>
</dbReference>
<reference evidence="2" key="1">
    <citation type="journal article" date="2023" name="Mol. Phylogenet. Evol.">
        <title>Genome-scale phylogeny and comparative genomics of the fungal order Sordariales.</title>
        <authorList>
            <person name="Hensen N."/>
            <person name="Bonometti L."/>
            <person name="Westerberg I."/>
            <person name="Brannstrom I.O."/>
            <person name="Guillou S."/>
            <person name="Cros-Aarteil S."/>
            <person name="Calhoun S."/>
            <person name="Haridas S."/>
            <person name="Kuo A."/>
            <person name="Mondo S."/>
            <person name="Pangilinan J."/>
            <person name="Riley R."/>
            <person name="LaButti K."/>
            <person name="Andreopoulos B."/>
            <person name="Lipzen A."/>
            <person name="Chen C."/>
            <person name="Yan M."/>
            <person name="Daum C."/>
            <person name="Ng V."/>
            <person name="Clum A."/>
            <person name="Steindorff A."/>
            <person name="Ohm R.A."/>
            <person name="Martin F."/>
            <person name="Silar P."/>
            <person name="Natvig D.O."/>
            <person name="Lalanne C."/>
            <person name="Gautier V."/>
            <person name="Ament-Velasquez S.L."/>
            <person name="Kruys A."/>
            <person name="Hutchinson M.I."/>
            <person name="Powell A.J."/>
            <person name="Barry K."/>
            <person name="Miller A.N."/>
            <person name="Grigoriev I.V."/>
            <person name="Debuchy R."/>
            <person name="Gladieux P."/>
            <person name="Hiltunen Thoren M."/>
            <person name="Johannesson H."/>
        </authorList>
    </citation>
    <scope>NUCLEOTIDE SEQUENCE</scope>
    <source>
        <strain evidence="2">FGSC 1904</strain>
    </source>
</reference>
<dbReference type="Proteomes" id="UP001281003">
    <property type="component" value="Unassembled WGS sequence"/>
</dbReference>
<evidence type="ECO:0000313" key="2">
    <source>
        <dbReference type="EMBL" id="KAK3388652.1"/>
    </source>
</evidence>
<feature type="non-terminal residue" evidence="2">
    <location>
        <position position="1"/>
    </location>
</feature>
<comment type="caution">
    <text evidence="2">The sequence shown here is derived from an EMBL/GenBank/DDBJ whole genome shotgun (WGS) entry which is preliminary data.</text>
</comment>
<dbReference type="EMBL" id="JAUTDP010000015">
    <property type="protein sequence ID" value="KAK3388652.1"/>
    <property type="molecule type" value="Genomic_DNA"/>
</dbReference>
<dbReference type="InterPro" id="IPR010730">
    <property type="entry name" value="HET"/>
</dbReference>
<dbReference type="PANTHER" id="PTHR33112">
    <property type="entry name" value="DOMAIN PROTEIN, PUTATIVE-RELATED"/>
    <property type="match status" value="1"/>
</dbReference>
<dbReference type="AlphaFoldDB" id="A0AAE0NVS8"/>
<evidence type="ECO:0000313" key="3">
    <source>
        <dbReference type="Proteomes" id="UP001281003"/>
    </source>
</evidence>
<reference evidence="2" key="2">
    <citation type="submission" date="2023-07" db="EMBL/GenBank/DDBJ databases">
        <authorList>
            <consortium name="Lawrence Berkeley National Laboratory"/>
            <person name="Haridas S."/>
            <person name="Hensen N."/>
            <person name="Bonometti L."/>
            <person name="Westerberg I."/>
            <person name="Brannstrom I.O."/>
            <person name="Guillou S."/>
            <person name="Cros-Aarteil S."/>
            <person name="Calhoun S."/>
            <person name="Kuo A."/>
            <person name="Mondo S."/>
            <person name="Pangilinan J."/>
            <person name="Riley R."/>
            <person name="LaButti K."/>
            <person name="Andreopoulos B."/>
            <person name="Lipzen A."/>
            <person name="Chen C."/>
            <person name="Yanf M."/>
            <person name="Daum C."/>
            <person name="Ng V."/>
            <person name="Clum A."/>
            <person name="Steindorff A."/>
            <person name="Ohm R."/>
            <person name="Martin F."/>
            <person name="Silar P."/>
            <person name="Natvig D."/>
            <person name="Lalanne C."/>
            <person name="Gautier V."/>
            <person name="Ament-velasquez S.L."/>
            <person name="Kruys A."/>
            <person name="Hutchinson M.I."/>
            <person name="Powell A.J."/>
            <person name="Barry K."/>
            <person name="Miller A.N."/>
            <person name="Grigoriev I.V."/>
            <person name="Debuchy R."/>
            <person name="Gladieux P."/>
            <person name="Thoren M.H."/>
            <person name="Johannesson H."/>
        </authorList>
    </citation>
    <scope>NUCLEOTIDE SEQUENCE</scope>
    <source>
        <strain evidence="2">FGSC 1904</strain>
    </source>
</reference>